<evidence type="ECO:0000313" key="3">
    <source>
        <dbReference type="Proteomes" id="UP000001191"/>
    </source>
</evidence>
<dbReference type="PhylomeDB" id="B2J2T6"/>
<proteinExistence type="predicted"/>
<feature type="transmembrane region" description="Helical" evidence="1">
    <location>
        <begin position="170"/>
        <end position="193"/>
    </location>
</feature>
<evidence type="ECO:0000256" key="1">
    <source>
        <dbReference type="SAM" id="Phobius"/>
    </source>
</evidence>
<dbReference type="EnsemblBacteria" id="ACC80517">
    <property type="protein sequence ID" value="ACC80517"/>
    <property type="gene ID" value="Npun_R1860"/>
</dbReference>
<gene>
    <name evidence="2" type="ordered locus">Npun_R1860</name>
</gene>
<protein>
    <submittedName>
        <fullName evidence="2">Uncharacterized protein</fullName>
    </submittedName>
</protein>
<dbReference type="eggNOG" id="ENOG5031B6Q">
    <property type="taxonomic scope" value="Bacteria"/>
</dbReference>
<dbReference type="RefSeq" id="WP_012408533.1">
    <property type="nucleotide sequence ID" value="NC_010628.1"/>
</dbReference>
<dbReference type="AlphaFoldDB" id="B2J2T6"/>
<accession>B2J2T6</accession>
<feature type="transmembrane region" description="Helical" evidence="1">
    <location>
        <begin position="213"/>
        <end position="230"/>
    </location>
</feature>
<dbReference type="STRING" id="63737.Npun_R1860"/>
<dbReference type="HOGENOM" id="CLU_072761_0_0_3"/>
<organism evidence="2 3">
    <name type="scientific">Nostoc punctiforme (strain ATCC 29133 / PCC 73102)</name>
    <dbReference type="NCBI Taxonomy" id="63737"/>
    <lineage>
        <taxon>Bacteria</taxon>
        <taxon>Bacillati</taxon>
        <taxon>Cyanobacteriota</taxon>
        <taxon>Cyanophyceae</taxon>
        <taxon>Nostocales</taxon>
        <taxon>Nostocaceae</taxon>
        <taxon>Nostoc</taxon>
    </lineage>
</organism>
<dbReference type="Proteomes" id="UP000001191">
    <property type="component" value="Chromosome"/>
</dbReference>
<keyword evidence="1" id="KW-0472">Membrane</keyword>
<keyword evidence="1" id="KW-0812">Transmembrane</keyword>
<dbReference type="KEGG" id="npu:Npun_R1860"/>
<evidence type="ECO:0000313" key="2">
    <source>
        <dbReference type="EMBL" id="ACC80517.1"/>
    </source>
</evidence>
<feature type="transmembrane region" description="Helical" evidence="1">
    <location>
        <begin position="103"/>
        <end position="125"/>
    </location>
</feature>
<reference evidence="3" key="1">
    <citation type="submission" date="2008-04" db="EMBL/GenBank/DDBJ databases">
        <title>Complete sequence of chromosome of Nostoc punctiforme ATCC 29133.</title>
        <authorList>
            <consortium name="US DOE Joint Genome Institute"/>
            <person name="Copeland A."/>
            <person name="Lucas S."/>
            <person name="Lapidus A."/>
            <person name="Glavina del Rio T."/>
            <person name="Dalin E."/>
            <person name="Tice H."/>
            <person name="Pitluck S."/>
            <person name="Chain P."/>
            <person name="Malfatti S."/>
            <person name="Shin M."/>
            <person name="Vergez L."/>
            <person name="Schmutz J."/>
            <person name="Larimer F."/>
            <person name="Land M."/>
            <person name="Hauser L."/>
            <person name="Kyrpides N."/>
            <person name="Kim E."/>
            <person name="Meeks J.C."/>
            <person name="Elhai J."/>
            <person name="Campbell E.L."/>
            <person name="Thiel T."/>
            <person name="Longmire J."/>
            <person name="Potts M."/>
            <person name="Atlas R."/>
        </authorList>
    </citation>
    <scope>NUCLEOTIDE SEQUENCE [LARGE SCALE GENOMIC DNA]</scope>
    <source>
        <strain evidence="3">ATCC 29133 / PCC 73102</strain>
    </source>
</reference>
<keyword evidence="1" id="KW-1133">Transmembrane helix</keyword>
<sequence length="246" mass="28470">MRMQQKASDFNIELPIHLCAKTIARRLMAAVICLTLAGALSAYFWFTEFSFPASKWFYELFSLDEELNIPAWYSAFSLLFCSGLLKAITAINSEDRYFSGWKTLYFIFIYLSLDEAFSFHELLIIPSVRESFHLNPIFFQTWVIPGAILVGIFAFKYLKFWLYLPYKTRYLFLISAVVYVSGTLGMEMVGGFLREDFGRRSLITLIGIVVEEFLEMTGIVIFTYALLAYLSSLRESLQIKIYISEN</sequence>
<feature type="transmembrane region" description="Helical" evidence="1">
    <location>
        <begin position="71"/>
        <end position="91"/>
    </location>
</feature>
<dbReference type="EMBL" id="CP001037">
    <property type="protein sequence ID" value="ACC80517.1"/>
    <property type="molecule type" value="Genomic_DNA"/>
</dbReference>
<reference evidence="2 3" key="2">
    <citation type="journal article" date="2013" name="Plant Physiol.">
        <title>A Nostoc punctiforme Sugar Transporter Necessary to Establish a Cyanobacterium-Plant Symbiosis.</title>
        <authorList>
            <person name="Ekman M."/>
            <person name="Picossi S."/>
            <person name="Campbell E.L."/>
            <person name="Meeks J.C."/>
            <person name="Flores E."/>
        </authorList>
    </citation>
    <scope>NUCLEOTIDE SEQUENCE [LARGE SCALE GENOMIC DNA]</scope>
    <source>
        <strain evidence="3">ATCC 29133 / PCC 73102</strain>
    </source>
</reference>
<feature type="transmembrane region" description="Helical" evidence="1">
    <location>
        <begin position="137"/>
        <end position="158"/>
    </location>
</feature>
<keyword evidence="3" id="KW-1185">Reference proteome</keyword>
<feature type="transmembrane region" description="Helical" evidence="1">
    <location>
        <begin position="27"/>
        <end position="46"/>
    </location>
</feature>
<name>B2J2T6_NOSP7</name>